<organism evidence="2 3">
    <name type="scientific">Exiguobacterium antarcticum</name>
    <dbReference type="NCBI Taxonomy" id="132920"/>
    <lineage>
        <taxon>Bacteria</taxon>
        <taxon>Bacillati</taxon>
        <taxon>Bacillota</taxon>
        <taxon>Bacilli</taxon>
        <taxon>Bacillales</taxon>
        <taxon>Bacillales Family XII. Incertae Sedis</taxon>
        <taxon>Exiguobacterium</taxon>
    </lineage>
</organism>
<dbReference type="PANTHER" id="PTHR22617">
    <property type="entry name" value="CHEMOTAXIS SENSOR HISTIDINE KINASE-RELATED"/>
    <property type="match status" value="1"/>
</dbReference>
<evidence type="ECO:0000259" key="1">
    <source>
        <dbReference type="PROSITE" id="PS50851"/>
    </source>
</evidence>
<reference evidence="2 3" key="1">
    <citation type="submission" date="2023-04" db="EMBL/GenBank/DDBJ databases">
        <title>Antarctic isolates genomes.</title>
        <authorList>
            <person name="Dimov S.G."/>
        </authorList>
    </citation>
    <scope>NUCLEOTIDE SEQUENCE [LARGE SCALE GENOMIC DNA]</scope>
    <source>
        <strain evidence="2 3">AL19</strain>
    </source>
</reference>
<dbReference type="PROSITE" id="PS50851">
    <property type="entry name" value="CHEW"/>
    <property type="match status" value="1"/>
</dbReference>
<comment type="caution">
    <text evidence="2">The sequence shown here is derived from an EMBL/GenBank/DDBJ whole genome shotgun (WGS) entry which is preliminary data.</text>
</comment>
<feature type="domain" description="CheW-like" evidence="1">
    <location>
        <begin position="2"/>
        <end position="141"/>
    </location>
</feature>
<accession>A0ABT6QYW3</accession>
<dbReference type="InterPro" id="IPR036061">
    <property type="entry name" value="CheW-like_dom_sf"/>
</dbReference>
<dbReference type="Gene3D" id="2.40.50.180">
    <property type="entry name" value="CheA-289, Domain 4"/>
    <property type="match status" value="1"/>
</dbReference>
<keyword evidence="3" id="KW-1185">Reference proteome</keyword>
<gene>
    <name evidence="2" type="ORF">QK289_02545</name>
</gene>
<sequence>MEQKWVVFQLEENAYGIDVQSVRSIERVIPITRIPNAASYVKGVINLRGVVTPVIDLRTRLGFDSIEETEETRIIIATLEHGDAGFIVDRANEVVEATDVRIEPLTDQKQEETTYLTAIAKGEEQLFSLLEPNRLFEEIIHA</sequence>
<name>A0ABT6QYW3_9BACL</name>
<dbReference type="Proteomes" id="UP001243286">
    <property type="component" value="Unassembled WGS sequence"/>
</dbReference>
<dbReference type="EMBL" id="JASBQV010000002">
    <property type="protein sequence ID" value="MDI3233872.1"/>
    <property type="molecule type" value="Genomic_DNA"/>
</dbReference>
<evidence type="ECO:0000313" key="3">
    <source>
        <dbReference type="Proteomes" id="UP001243286"/>
    </source>
</evidence>
<dbReference type="PANTHER" id="PTHR22617:SF23">
    <property type="entry name" value="CHEMOTAXIS PROTEIN CHEW"/>
    <property type="match status" value="1"/>
</dbReference>
<dbReference type="Pfam" id="PF01584">
    <property type="entry name" value="CheW"/>
    <property type="match status" value="1"/>
</dbReference>
<dbReference type="InterPro" id="IPR039315">
    <property type="entry name" value="CheW"/>
</dbReference>
<dbReference type="SUPFAM" id="SSF50341">
    <property type="entry name" value="CheW-like"/>
    <property type="match status" value="1"/>
</dbReference>
<evidence type="ECO:0000313" key="2">
    <source>
        <dbReference type="EMBL" id="MDI3233872.1"/>
    </source>
</evidence>
<proteinExistence type="predicted"/>
<dbReference type="InterPro" id="IPR002545">
    <property type="entry name" value="CheW-lke_dom"/>
</dbReference>
<protein>
    <submittedName>
        <fullName evidence="2">Chemotaxis protein CheW</fullName>
    </submittedName>
</protein>
<dbReference type="Gene3D" id="2.30.30.40">
    <property type="entry name" value="SH3 Domains"/>
    <property type="match status" value="1"/>
</dbReference>
<dbReference type="RefSeq" id="WP_014970666.1">
    <property type="nucleotide sequence ID" value="NZ_JANJYY010000015.1"/>
</dbReference>
<dbReference type="SMART" id="SM00260">
    <property type="entry name" value="CheW"/>
    <property type="match status" value="1"/>
</dbReference>